<dbReference type="InterPro" id="IPR006913">
    <property type="entry name" value="CENP-V/GFA"/>
</dbReference>
<evidence type="ECO:0000256" key="2">
    <source>
        <dbReference type="ARBA" id="ARBA00022723"/>
    </source>
</evidence>
<name>A0A838L822_9SPHN</name>
<evidence type="ECO:0000313" key="5">
    <source>
        <dbReference type="EMBL" id="MBA2934845.1"/>
    </source>
</evidence>
<dbReference type="InterPro" id="IPR011057">
    <property type="entry name" value="Mss4-like_sf"/>
</dbReference>
<proteinExistence type="inferred from homology"/>
<dbReference type="PANTHER" id="PTHR28620:SF1">
    <property type="entry name" value="CENP-V_GFA DOMAIN-CONTAINING PROTEIN"/>
    <property type="match status" value="1"/>
</dbReference>
<evidence type="ECO:0000256" key="3">
    <source>
        <dbReference type="ARBA" id="ARBA00022833"/>
    </source>
</evidence>
<evidence type="ECO:0000313" key="6">
    <source>
        <dbReference type="Proteomes" id="UP000570166"/>
    </source>
</evidence>
<comment type="similarity">
    <text evidence="1">Belongs to the Gfa family.</text>
</comment>
<organism evidence="5 6">
    <name type="scientific">Sphingomonas chungangi</name>
    <dbReference type="NCBI Taxonomy" id="2683589"/>
    <lineage>
        <taxon>Bacteria</taxon>
        <taxon>Pseudomonadati</taxon>
        <taxon>Pseudomonadota</taxon>
        <taxon>Alphaproteobacteria</taxon>
        <taxon>Sphingomonadales</taxon>
        <taxon>Sphingomonadaceae</taxon>
        <taxon>Sphingomonas</taxon>
    </lineage>
</organism>
<dbReference type="Gene3D" id="2.170.150.70">
    <property type="match status" value="1"/>
</dbReference>
<dbReference type="AlphaFoldDB" id="A0A838L822"/>
<dbReference type="RefSeq" id="WP_160366621.1">
    <property type="nucleotide sequence ID" value="NZ_JACEIB010000007.1"/>
</dbReference>
<dbReference type="GO" id="GO:0046872">
    <property type="term" value="F:metal ion binding"/>
    <property type="evidence" value="ECO:0007669"/>
    <property type="project" value="UniProtKB-KW"/>
</dbReference>
<protein>
    <submittedName>
        <fullName evidence="5">GFA family protein</fullName>
    </submittedName>
</protein>
<keyword evidence="6" id="KW-1185">Reference proteome</keyword>
<dbReference type="SUPFAM" id="SSF51316">
    <property type="entry name" value="Mss4-like"/>
    <property type="match status" value="1"/>
</dbReference>
<dbReference type="Pfam" id="PF04828">
    <property type="entry name" value="GFA"/>
    <property type="match status" value="1"/>
</dbReference>
<dbReference type="InterPro" id="IPR052355">
    <property type="entry name" value="CENP-V-like"/>
</dbReference>
<reference evidence="5 6" key="1">
    <citation type="submission" date="2020-07" db="EMBL/GenBank/DDBJ databases">
        <authorList>
            <person name="Sun Q."/>
        </authorList>
    </citation>
    <scope>NUCLEOTIDE SEQUENCE [LARGE SCALE GENOMIC DNA]</scope>
    <source>
        <strain evidence="5 6">CGMCC 1.13654</strain>
    </source>
</reference>
<gene>
    <name evidence="5" type="ORF">HZF05_12125</name>
</gene>
<sequence>MLAVSCLCGQLRVEVAKRPDYVNECNCTLCRKAGARWGYFHPSEVKVTGEAKGYSRADKDDPAAEIRFCERCGSTTHFTLTASAIAKFGNVTMGVNMALAEESDLAGIELRFPDGRAWEGAGEIVYLREARILG</sequence>
<dbReference type="EMBL" id="JACEIB010000007">
    <property type="protein sequence ID" value="MBA2934845.1"/>
    <property type="molecule type" value="Genomic_DNA"/>
</dbReference>
<evidence type="ECO:0000259" key="4">
    <source>
        <dbReference type="PROSITE" id="PS51891"/>
    </source>
</evidence>
<evidence type="ECO:0000256" key="1">
    <source>
        <dbReference type="ARBA" id="ARBA00005495"/>
    </source>
</evidence>
<keyword evidence="2" id="KW-0479">Metal-binding</keyword>
<dbReference type="PROSITE" id="PS51891">
    <property type="entry name" value="CENP_V_GFA"/>
    <property type="match status" value="1"/>
</dbReference>
<comment type="caution">
    <text evidence="5">The sequence shown here is derived from an EMBL/GenBank/DDBJ whole genome shotgun (WGS) entry which is preliminary data.</text>
</comment>
<keyword evidence="3" id="KW-0862">Zinc</keyword>
<accession>A0A838L822</accession>
<feature type="domain" description="CENP-V/GFA" evidence="4">
    <location>
        <begin position="1"/>
        <end position="119"/>
    </location>
</feature>
<dbReference type="PANTHER" id="PTHR28620">
    <property type="entry name" value="CENTROMERE PROTEIN V"/>
    <property type="match status" value="1"/>
</dbReference>
<dbReference type="GO" id="GO:0016846">
    <property type="term" value="F:carbon-sulfur lyase activity"/>
    <property type="evidence" value="ECO:0007669"/>
    <property type="project" value="InterPro"/>
</dbReference>
<dbReference type="Proteomes" id="UP000570166">
    <property type="component" value="Unassembled WGS sequence"/>
</dbReference>